<gene>
    <name evidence="2" type="ORF">M977_04336</name>
</gene>
<dbReference type="PATRIC" id="fig|1354253.4.peg.4448"/>
<evidence type="ECO:0000313" key="2">
    <source>
        <dbReference type="EMBL" id="OAT17090.1"/>
    </source>
</evidence>
<dbReference type="EC" id="3.2.1.-" evidence="2"/>
<feature type="domain" description="Peptidase M15C" evidence="1">
    <location>
        <begin position="57"/>
        <end position="120"/>
    </location>
</feature>
<dbReference type="EMBL" id="LXEP01000044">
    <property type="protein sequence ID" value="OAT17090.1"/>
    <property type="molecule type" value="Genomic_DNA"/>
</dbReference>
<dbReference type="InterPro" id="IPR039561">
    <property type="entry name" value="Peptidase_M15C"/>
</dbReference>
<dbReference type="GO" id="GO:0008233">
    <property type="term" value="F:peptidase activity"/>
    <property type="evidence" value="ECO:0007669"/>
    <property type="project" value="InterPro"/>
</dbReference>
<sequence>MNNFKFSTRSKNNLSGIHPDLIRLAELALELTPRDFIITEGLRTVERQRQLVKEGKSKTMNSAHISGHALDMVPCSPVSWNRKDFEPVVDAFQRAANHLGILIECGHNWSSFPDSPHIQLHRKEYGY</sequence>
<dbReference type="GO" id="GO:0016798">
    <property type="term" value="F:hydrolase activity, acting on glycosyl bonds"/>
    <property type="evidence" value="ECO:0007669"/>
    <property type="project" value="UniProtKB-KW"/>
</dbReference>
<dbReference type="CDD" id="cd14845">
    <property type="entry name" value="L-Ala-D-Glu_peptidase_like"/>
    <property type="match status" value="1"/>
</dbReference>
<organism evidence="2 3">
    <name type="scientific">Buttiauxella gaviniae ATCC 51604</name>
    <dbReference type="NCBI Taxonomy" id="1354253"/>
    <lineage>
        <taxon>Bacteria</taxon>
        <taxon>Pseudomonadati</taxon>
        <taxon>Pseudomonadota</taxon>
        <taxon>Gammaproteobacteria</taxon>
        <taxon>Enterobacterales</taxon>
        <taxon>Enterobacteriaceae</taxon>
        <taxon>Buttiauxella</taxon>
    </lineage>
</organism>
<dbReference type="InterPro" id="IPR009045">
    <property type="entry name" value="Zn_M74/Hedgehog-like"/>
</dbReference>
<reference evidence="2 3" key="1">
    <citation type="submission" date="2016-04" db="EMBL/GenBank/DDBJ databases">
        <title>ATOL: Assembling a taxonomically balanced genome-scale reconstruction of the evolutionary history of the Enterobacteriaceae.</title>
        <authorList>
            <person name="Plunkett G.III."/>
            <person name="Neeno-Eckwall E.C."/>
            <person name="Glasner J.D."/>
            <person name="Perna N.T."/>
        </authorList>
    </citation>
    <scope>NUCLEOTIDE SEQUENCE [LARGE SCALE GENOMIC DNA]</scope>
    <source>
        <strain evidence="2 3">ATCC 51604</strain>
    </source>
</reference>
<keyword evidence="2" id="KW-0326">Glycosidase</keyword>
<proteinExistence type="predicted"/>
<dbReference type="Pfam" id="PF13539">
    <property type="entry name" value="Peptidase_M15_4"/>
    <property type="match status" value="1"/>
</dbReference>
<dbReference type="SUPFAM" id="SSF55166">
    <property type="entry name" value="Hedgehog/DD-peptidase"/>
    <property type="match status" value="1"/>
</dbReference>
<dbReference type="AlphaFoldDB" id="A0A1B7HNA5"/>
<dbReference type="RefSeq" id="WP_064518821.1">
    <property type="nucleotide sequence ID" value="NZ_LXEP01000044.1"/>
</dbReference>
<protein>
    <submittedName>
        <fullName evidence="2">Endolysin</fullName>
        <ecNumber evidence="2">3.2.1.-</ecNumber>
    </submittedName>
</protein>
<keyword evidence="2" id="KW-0378">Hydrolase</keyword>
<dbReference type="Gene3D" id="3.30.1380.10">
    <property type="match status" value="1"/>
</dbReference>
<accession>A0A1B7HNA5</accession>
<evidence type="ECO:0000313" key="3">
    <source>
        <dbReference type="Proteomes" id="UP000078504"/>
    </source>
</evidence>
<dbReference type="Proteomes" id="UP000078504">
    <property type="component" value="Unassembled WGS sequence"/>
</dbReference>
<evidence type="ECO:0000259" key="1">
    <source>
        <dbReference type="Pfam" id="PF13539"/>
    </source>
</evidence>
<name>A0A1B7HNA5_9ENTR</name>
<comment type="caution">
    <text evidence="2">The sequence shown here is derived from an EMBL/GenBank/DDBJ whole genome shotgun (WGS) entry which is preliminary data.</text>
</comment>